<dbReference type="Pfam" id="PF00069">
    <property type="entry name" value="Pkinase"/>
    <property type="match status" value="1"/>
</dbReference>
<feature type="domain" description="Protein kinase" evidence="5">
    <location>
        <begin position="1"/>
        <end position="231"/>
    </location>
</feature>
<evidence type="ECO:0000256" key="1">
    <source>
        <dbReference type="ARBA" id="ARBA00022679"/>
    </source>
</evidence>
<keyword evidence="3 6" id="KW-0418">Kinase</keyword>
<dbReference type="InterPro" id="IPR011009">
    <property type="entry name" value="Kinase-like_dom_sf"/>
</dbReference>
<dbReference type="EMBL" id="JAMXLR010000061">
    <property type="protein sequence ID" value="MCO6045850.1"/>
    <property type="molecule type" value="Genomic_DNA"/>
</dbReference>
<dbReference type="PANTHER" id="PTHR43289:SF6">
    <property type="entry name" value="SERINE_THREONINE-PROTEIN KINASE NEKL-3"/>
    <property type="match status" value="1"/>
</dbReference>
<gene>
    <name evidence="6" type="ORF">NG895_18275</name>
</gene>
<keyword evidence="7" id="KW-1185">Reference proteome</keyword>
<dbReference type="AlphaFoldDB" id="A0A9X2JHA1"/>
<accession>A0A9X2JHA1</accession>
<evidence type="ECO:0000256" key="4">
    <source>
        <dbReference type="ARBA" id="ARBA00022840"/>
    </source>
</evidence>
<dbReference type="RefSeq" id="WP_252853960.1">
    <property type="nucleotide sequence ID" value="NZ_JAMXLR010000061.1"/>
</dbReference>
<dbReference type="GO" id="GO:0005524">
    <property type="term" value="F:ATP binding"/>
    <property type="evidence" value="ECO:0007669"/>
    <property type="project" value="UniProtKB-KW"/>
</dbReference>
<evidence type="ECO:0000256" key="2">
    <source>
        <dbReference type="ARBA" id="ARBA00022741"/>
    </source>
</evidence>
<comment type="caution">
    <text evidence="6">The sequence shown here is derived from an EMBL/GenBank/DDBJ whole genome shotgun (WGS) entry which is preliminary data.</text>
</comment>
<dbReference type="SMART" id="SM00220">
    <property type="entry name" value="S_TKc"/>
    <property type="match status" value="1"/>
</dbReference>
<evidence type="ECO:0000256" key="3">
    <source>
        <dbReference type="ARBA" id="ARBA00022777"/>
    </source>
</evidence>
<dbReference type="SUPFAM" id="SSF56112">
    <property type="entry name" value="Protein kinase-like (PK-like)"/>
    <property type="match status" value="1"/>
</dbReference>
<evidence type="ECO:0000313" key="6">
    <source>
        <dbReference type="EMBL" id="MCO6045850.1"/>
    </source>
</evidence>
<dbReference type="Proteomes" id="UP001155241">
    <property type="component" value="Unassembled WGS sequence"/>
</dbReference>
<dbReference type="Gene3D" id="1.10.510.10">
    <property type="entry name" value="Transferase(Phosphotransferase) domain 1"/>
    <property type="match status" value="1"/>
</dbReference>
<proteinExistence type="predicted"/>
<name>A0A9X2JHA1_9BACT</name>
<evidence type="ECO:0000313" key="7">
    <source>
        <dbReference type="Proteomes" id="UP001155241"/>
    </source>
</evidence>
<dbReference type="PROSITE" id="PS50011">
    <property type="entry name" value="PROTEIN_KINASE_DOM"/>
    <property type="match status" value="1"/>
</dbReference>
<dbReference type="InterPro" id="IPR000719">
    <property type="entry name" value="Prot_kinase_dom"/>
</dbReference>
<evidence type="ECO:0000259" key="5">
    <source>
        <dbReference type="PROSITE" id="PS50011"/>
    </source>
</evidence>
<organism evidence="6 7">
    <name type="scientific">Aeoliella straminimaris</name>
    <dbReference type="NCBI Taxonomy" id="2954799"/>
    <lineage>
        <taxon>Bacteria</taxon>
        <taxon>Pseudomonadati</taxon>
        <taxon>Planctomycetota</taxon>
        <taxon>Planctomycetia</taxon>
        <taxon>Pirellulales</taxon>
        <taxon>Lacipirellulaceae</taxon>
        <taxon>Aeoliella</taxon>
    </lineage>
</organism>
<dbReference type="GO" id="GO:0004674">
    <property type="term" value="F:protein serine/threonine kinase activity"/>
    <property type="evidence" value="ECO:0007669"/>
    <property type="project" value="TreeGrafter"/>
</dbReference>
<keyword evidence="1" id="KW-0808">Transferase</keyword>
<sequence>MASKMDGRCKTAHAKLLAGTCPWCGCSIVEGKVEGQLQDDLGSSPTESDEPPLSQTLANHLPTKGALSIAEAVGILRAIAHQLASFHQVNAMHGWLSPRNIGLKDNGVILRDAAAISKRVELQPTLADADEIAGYLAPEQALGAVRADRRADIYSLGCVLYFLLVGRPPFATGSVSERLLQHQTDEPPPLETVRENVPVGLQAICRKMLAKKPEHRDESATEVLQAIEAWQAENR</sequence>
<protein>
    <submittedName>
        <fullName evidence="6">Protein kinase</fullName>
    </submittedName>
</protein>
<keyword evidence="4" id="KW-0067">ATP-binding</keyword>
<keyword evidence="2" id="KW-0547">Nucleotide-binding</keyword>
<reference evidence="6" key="1">
    <citation type="submission" date="2022-06" db="EMBL/GenBank/DDBJ databases">
        <title>Aeoliella straminimaris, a novel planctomycete from sediments.</title>
        <authorList>
            <person name="Vitorino I.R."/>
            <person name="Lage O.M."/>
        </authorList>
    </citation>
    <scope>NUCLEOTIDE SEQUENCE</scope>
    <source>
        <strain evidence="6">ICT_H6.2</strain>
    </source>
</reference>
<dbReference type="PANTHER" id="PTHR43289">
    <property type="entry name" value="MITOGEN-ACTIVATED PROTEIN KINASE KINASE KINASE 20-RELATED"/>
    <property type="match status" value="1"/>
</dbReference>